<reference evidence="1" key="1">
    <citation type="journal article" date="2023" name="G3 (Bethesda)">
        <title>A reference genome for the long-term kleptoplast-retaining sea slug Elysia crispata morphotype clarki.</title>
        <authorList>
            <person name="Eastman K.E."/>
            <person name="Pendleton A.L."/>
            <person name="Shaikh M.A."/>
            <person name="Suttiyut T."/>
            <person name="Ogas R."/>
            <person name="Tomko P."/>
            <person name="Gavelis G."/>
            <person name="Widhalm J.R."/>
            <person name="Wisecaver J.H."/>
        </authorList>
    </citation>
    <scope>NUCLEOTIDE SEQUENCE</scope>
    <source>
        <strain evidence="1">ECLA1</strain>
    </source>
</reference>
<proteinExistence type="predicted"/>
<dbReference type="EMBL" id="JAWDGP010002181">
    <property type="protein sequence ID" value="KAK3784916.1"/>
    <property type="molecule type" value="Genomic_DNA"/>
</dbReference>
<protein>
    <submittedName>
        <fullName evidence="1">Uncharacterized protein</fullName>
    </submittedName>
</protein>
<dbReference type="AlphaFoldDB" id="A0AAE1AD85"/>
<evidence type="ECO:0000313" key="2">
    <source>
        <dbReference type="Proteomes" id="UP001283361"/>
    </source>
</evidence>
<sequence length="31" mass="3334">IVCQFPLEGVPVALLWRICDVCGFPDVGGDD</sequence>
<organism evidence="1 2">
    <name type="scientific">Elysia crispata</name>
    <name type="common">lettuce slug</name>
    <dbReference type="NCBI Taxonomy" id="231223"/>
    <lineage>
        <taxon>Eukaryota</taxon>
        <taxon>Metazoa</taxon>
        <taxon>Spiralia</taxon>
        <taxon>Lophotrochozoa</taxon>
        <taxon>Mollusca</taxon>
        <taxon>Gastropoda</taxon>
        <taxon>Heterobranchia</taxon>
        <taxon>Euthyneura</taxon>
        <taxon>Panpulmonata</taxon>
        <taxon>Sacoglossa</taxon>
        <taxon>Placobranchoidea</taxon>
        <taxon>Plakobranchidae</taxon>
        <taxon>Elysia</taxon>
    </lineage>
</organism>
<evidence type="ECO:0000313" key="1">
    <source>
        <dbReference type="EMBL" id="KAK3784916.1"/>
    </source>
</evidence>
<name>A0AAE1AD85_9GAST</name>
<comment type="caution">
    <text evidence="1">The sequence shown here is derived from an EMBL/GenBank/DDBJ whole genome shotgun (WGS) entry which is preliminary data.</text>
</comment>
<dbReference type="Proteomes" id="UP001283361">
    <property type="component" value="Unassembled WGS sequence"/>
</dbReference>
<accession>A0AAE1AD85</accession>
<gene>
    <name evidence="1" type="ORF">RRG08_012336</name>
</gene>
<keyword evidence="2" id="KW-1185">Reference proteome</keyword>
<feature type="non-terminal residue" evidence="1">
    <location>
        <position position="1"/>
    </location>
</feature>